<dbReference type="RefSeq" id="WP_155316573.1">
    <property type="nucleotide sequence ID" value="NZ_AP021874.1"/>
</dbReference>
<dbReference type="KEGG" id="dalk:DSCA_23340"/>
<name>A0A5K7YQ22_9BACT</name>
<dbReference type="AlphaFoldDB" id="A0A5K7YQ22"/>
<dbReference type="CDD" id="cd16377">
    <property type="entry name" value="23S_rRNA_IVP_like"/>
    <property type="match status" value="1"/>
</dbReference>
<accession>A0A5K7YQ22</accession>
<dbReference type="OrthoDB" id="9800370at2"/>
<evidence type="ECO:0000313" key="2">
    <source>
        <dbReference type="Proteomes" id="UP000427906"/>
    </source>
</evidence>
<dbReference type="Proteomes" id="UP000427906">
    <property type="component" value="Chromosome"/>
</dbReference>
<reference evidence="1 2" key="1">
    <citation type="submission" date="2019-11" db="EMBL/GenBank/DDBJ databases">
        <title>Comparative genomics of hydrocarbon-degrading Desulfosarcina strains.</title>
        <authorList>
            <person name="Watanabe M."/>
            <person name="Kojima H."/>
            <person name="Fukui M."/>
        </authorList>
    </citation>
    <scope>NUCLEOTIDE SEQUENCE [LARGE SCALE GENOMIC DNA]</scope>
    <source>
        <strain evidence="1 2">PL12</strain>
    </source>
</reference>
<sequence length="125" mass="14146">MGRVEKFEDLIAWQKARELTKQIYLCTAEGAFAKDFGLRDQIRRASVSVMSNIAEGFERGSRAEFHHFLVIAKGSCAEVRSQLYIAKDVDYLSDSECKKLMDLATEVSRIIGGLRASIQKQRDAR</sequence>
<dbReference type="Pfam" id="PF05635">
    <property type="entry name" value="23S_rRNA_IVP"/>
    <property type="match status" value="1"/>
</dbReference>
<proteinExistence type="predicted"/>
<dbReference type="EMBL" id="AP021874">
    <property type="protein sequence ID" value="BBO68404.1"/>
    <property type="molecule type" value="Genomic_DNA"/>
</dbReference>
<dbReference type="PANTHER" id="PTHR38471:SF2">
    <property type="entry name" value="FOUR HELIX BUNDLE PROTEIN"/>
    <property type="match status" value="1"/>
</dbReference>
<dbReference type="Gene3D" id="1.20.1440.60">
    <property type="entry name" value="23S rRNA-intervening sequence"/>
    <property type="match status" value="1"/>
</dbReference>
<dbReference type="SUPFAM" id="SSF158446">
    <property type="entry name" value="IVS-encoded protein-like"/>
    <property type="match status" value="1"/>
</dbReference>
<organism evidence="1 2">
    <name type="scientific">Desulfosarcina alkanivorans</name>
    <dbReference type="NCBI Taxonomy" id="571177"/>
    <lineage>
        <taxon>Bacteria</taxon>
        <taxon>Pseudomonadati</taxon>
        <taxon>Thermodesulfobacteriota</taxon>
        <taxon>Desulfobacteria</taxon>
        <taxon>Desulfobacterales</taxon>
        <taxon>Desulfosarcinaceae</taxon>
        <taxon>Desulfosarcina</taxon>
    </lineage>
</organism>
<evidence type="ECO:0000313" key="1">
    <source>
        <dbReference type="EMBL" id="BBO68404.1"/>
    </source>
</evidence>
<dbReference type="PANTHER" id="PTHR38471">
    <property type="entry name" value="FOUR HELIX BUNDLE PROTEIN"/>
    <property type="match status" value="1"/>
</dbReference>
<gene>
    <name evidence="1" type="ORF">DSCA_23340</name>
</gene>
<dbReference type="InterPro" id="IPR012657">
    <property type="entry name" value="23S_rRNA-intervening_sequence"/>
</dbReference>
<keyword evidence="2" id="KW-1185">Reference proteome</keyword>
<dbReference type="NCBIfam" id="TIGR02436">
    <property type="entry name" value="four helix bundle protein"/>
    <property type="match status" value="1"/>
</dbReference>
<dbReference type="InterPro" id="IPR036583">
    <property type="entry name" value="23S_rRNA_IVS_sf"/>
</dbReference>
<protein>
    <submittedName>
        <fullName evidence="1">Four helix bundle protein</fullName>
    </submittedName>
</protein>